<dbReference type="Proteomes" id="UP001595752">
    <property type="component" value="Unassembled WGS sequence"/>
</dbReference>
<dbReference type="EMBL" id="JBHRZT010000072">
    <property type="protein sequence ID" value="MFC3885908.1"/>
    <property type="molecule type" value="Genomic_DNA"/>
</dbReference>
<evidence type="ECO:0000256" key="3">
    <source>
        <dbReference type="ARBA" id="ARBA00023082"/>
    </source>
</evidence>
<dbReference type="InterPro" id="IPR007627">
    <property type="entry name" value="RNA_pol_sigma70_r2"/>
</dbReference>
<evidence type="ECO:0000256" key="2">
    <source>
        <dbReference type="ARBA" id="ARBA00023015"/>
    </source>
</evidence>
<keyword evidence="5" id="KW-0804">Transcription</keyword>
<dbReference type="NCBIfam" id="TIGR02937">
    <property type="entry name" value="sigma70-ECF"/>
    <property type="match status" value="1"/>
</dbReference>
<dbReference type="InterPro" id="IPR013249">
    <property type="entry name" value="RNA_pol_sigma70_r4_t2"/>
</dbReference>
<sequence>MKTKLGNGRTSSMDAVQPHSSYIMEHYSALKRYCCYLTGSRWDGEDLAQEAIAKVYKKYVKEDCKENDISLSLLYKVARNQWVDQLRTKKGEVKLSAEPSYDPFTYLPELDSLVKAMLSHLTPSQTVMFVLKEVFQYSLSDIANLFSSSEGAVKSAIFRTRNRLKSLKEQKDDTKGEKTELYEVLVEAIHAQKPELIIRFIPTLLSAQSVKPIYPAQRKHAGSQPTMKLAA</sequence>
<dbReference type="PANTHER" id="PTHR43133:SF8">
    <property type="entry name" value="RNA POLYMERASE SIGMA FACTOR HI_1459-RELATED"/>
    <property type="match status" value="1"/>
</dbReference>
<keyword evidence="10" id="KW-1185">Reference proteome</keyword>
<evidence type="ECO:0000259" key="7">
    <source>
        <dbReference type="Pfam" id="PF04542"/>
    </source>
</evidence>
<dbReference type="InterPro" id="IPR036388">
    <property type="entry name" value="WH-like_DNA-bd_sf"/>
</dbReference>
<keyword evidence="3" id="KW-0731">Sigma factor</keyword>
<dbReference type="Gene3D" id="1.10.10.10">
    <property type="entry name" value="Winged helix-like DNA-binding domain superfamily/Winged helix DNA-binding domain"/>
    <property type="match status" value="1"/>
</dbReference>
<name>A0ABV8B6W4_9BACI</name>
<evidence type="ECO:0000256" key="4">
    <source>
        <dbReference type="ARBA" id="ARBA00023125"/>
    </source>
</evidence>
<reference evidence="10" key="1">
    <citation type="journal article" date="2019" name="Int. J. Syst. Evol. Microbiol.">
        <title>The Global Catalogue of Microorganisms (GCM) 10K type strain sequencing project: providing services to taxonomists for standard genome sequencing and annotation.</title>
        <authorList>
            <consortium name="The Broad Institute Genomics Platform"/>
            <consortium name="The Broad Institute Genome Sequencing Center for Infectious Disease"/>
            <person name="Wu L."/>
            <person name="Ma J."/>
        </authorList>
    </citation>
    <scope>NUCLEOTIDE SEQUENCE [LARGE SCALE GENOMIC DNA]</scope>
    <source>
        <strain evidence="10">CCUG 61889</strain>
    </source>
</reference>
<keyword evidence="2" id="KW-0805">Transcription regulation</keyword>
<evidence type="ECO:0000256" key="1">
    <source>
        <dbReference type="ARBA" id="ARBA00010641"/>
    </source>
</evidence>
<dbReference type="SUPFAM" id="SSF88946">
    <property type="entry name" value="Sigma2 domain of RNA polymerase sigma factors"/>
    <property type="match status" value="1"/>
</dbReference>
<dbReference type="InterPro" id="IPR039425">
    <property type="entry name" value="RNA_pol_sigma-70-like"/>
</dbReference>
<dbReference type="InterPro" id="IPR014284">
    <property type="entry name" value="RNA_pol_sigma-70_dom"/>
</dbReference>
<dbReference type="SUPFAM" id="SSF88659">
    <property type="entry name" value="Sigma3 and sigma4 domains of RNA polymerase sigma factors"/>
    <property type="match status" value="1"/>
</dbReference>
<organism evidence="9 10">
    <name type="scientific">Bacillus songklensis</name>
    <dbReference type="NCBI Taxonomy" id="1069116"/>
    <lineage>
        <taxon>Bacteria</taxon>
        <taxon>Bacillati</taxon>
        <taxon>Bacillota</taxon>
        <taxon>Bacilli</taxon>
        <taxon>Bacillales</taxon>
        <taxon>Bacillaceae</taxon>
        <taxon>Bacillus</taxon>
    </lineage>
</organism>
<accession>A0ABV8B6W4</accession>
<dbReference type="Pfam" id="PF04542">
    <property type="entry name" value="Sigma70_r2"/>
    <property type="match status" value="1"/>
</dbReference>
<feature type="domain" description="RNA polymerase sigma factor 70 region 4 type 2" evidence="8">
    <location>
        <begin position="114"/>
        <end position="164"/>
    </location>
</feature>
<dbReference type="RefSeq" id="WP_377918288.1">
    <property type="nucleotide sequence ID" value="NZ_JBHRZT010000072.1"/>
</dbReference>
<dbReference type="Pfam" id="PF08281">
    <property type="entry name" value="Sigma70_r4_2"/>
    <property type="match status" value="1"/>
</dbReference>
<dbReference type="InterPro" id="IPR013324">
    <property type="entry name" value="RNA_pol_sigma_r3/r4-like"/>
</dbReference>
<evidence type="ECO:0000313" key="10">
    <source>
        <dbReference type="Proteomes" id="UP001595752"/>
    </source>
</evidence>
<feature type="domain" description="RNA polymerase sigma-70 region 2" evidence="7">
    <location>
        <begin position="23"/>
        <end position="90"/>
    </location>
</feature>
<dbReference type="InterPro" id="IPR013325">
    <property type="entry name" value="RNA_pol_sigma_r2"/>
</dbReference>
<proteinExistence type="inferred from homology"/>
<evidence type="ECO:0000259" key="8">
    <source>
        <dbReference type="Pfam" id="PF08281"/>
    </source>
</evidence>
<comment type="similarity">
    <text evidence="1">Belongs to the sigma-70 factor family. ECF subfamily.</text>
</comment>
<keyword evidence="6" id="KW-0175">Coiled coil</keyword>
<evidence type="ECO:0000256" key="5">
    <source>
        <dbReference type="ARBA" id="ARBA00023163"/>
    </source>
</evidence>
<dbReference type="Gene3D" id="1.10.1740.10">
    <property type="match status" value="1"/>
</dbReference>
<gene>
    <name evidence="9" type="ORF">ACFOU2_21490</name>
</gene>
<dbReference type="PANTHER" id="PTHR43133">
    <property type="entry name" value="RNA POLYMERASE ECF-TYPE SIGMA FACTO"/>
    <property type="match status" value="1"/>
</dbReference>
<evidence type="ECO:0000256" key="6">
    <source>
        <dbReference type="SAM" id="Coils"/>
    </source>
</evidence>
<protein>
    <submittedName>
        <fullName evidence="9">Sigma-70 family RNA polymerase sigma factor</fullName>
    </submittedName>
</protein>
<feature type="coiled-coil region" evidence="6">
    <location>
        <begin position="157"/>
        <end position="184"/>
    </location>
</feature>
<evidence type="ECO:0000313" key="9">
    <source>
        <dbReference type="EMBL" id="MFC3885908.1"/>
    </source>
</evidence>
<comment type="caution">
    <text evidence="9">The sequence shown here is derived from an EMBL/GenBank/DDBJ whole genome shotgun (WGS) entry which is preliminary data.</text>
</comment>
<keyword evidence="4" id="KW-0238">DNA-binding</keyword>